<accession>A0A5E6ZRY8</accession>
<sequence length="1467" mass="162593">MLLSRNETRVVSPSTVPLSLNGIRPHTLVSETLSDACNSSGVLRINSANLPPAMALNADLPPPVLACATFTSCPDFNSQTHLEREWSAIKEQLRNTALSEQDVLEVLRSGILYTQTGKALSGLFAEAMLRSIRPVGTVTESRLKEIVDVICHLPPDRWQSALGENVRFPSGQSGEGVTGFIQSQLIRSSEQRDERIANSELVQDAQWEAIKWVAVKGRSYIRPNDSKLYQKLIMLEDMQDVRPKSEEAHKALSEFIHELQNPPVGIRQRWHAEFPKSVETVLAQISTPEISRQTWLEWISAPFLEHVPNGLITLRDMWRYAENTPSAERGATLLSRLETIERNADFFSNVSLDGPRIPEGIAAKLLYAFNAMDTFGVLKWDHRHISTSRPDPVPDSRAWKNGASALFAQPFAAVPEPPQEDLPSLSQFAAKFDDIVRQLVGKMMPWDSAYADEVLELEALMESASVYQSTTGPLEDDPSVSLRNYLHDMGSFKEQLQSWLGRMSDTLISTGVAVMGRAGDLIERNPGRSLAVFSLYAALTNLYTEWFLPQVEEGVDPVKEVVPEQDPAPDEAFVVFENTLDGIDEMFEDFPVFAQTVEKRISESEYLDPSDDPQLARDIEMLLQQPAPGQQGATYQDYLQDVVGLAALDAQTEFEYSPSDESASSTETTQAGMASFDTAPNHVRSKRSVGAGDAIFSSVKNNPHKVSARTDVMGSFSVAPSTSTSTSTLAHWLVEAGQRSSSLADLAQPDENQTADAEIKAVAGKFMQTLEDLQLISDPLMFIHTVVNEAISKSNLPQKIKSDLSAKTMFDVQFRLRRTDREDHKPLYQTRHKKFSLAQLFAGQHKKEKAWREEIAISWPSGYSAEFKSVVDKSDLEADYKTKLEEVLAQPGTFELWKVDKKLEIQRAIKIYLKQQGSTESGKKIAKEFLADNVTPVTISIRDGSMSKSHEVSNAIYLPGKKGSPGLFVFLGGNSTVIEYPVDLLRRSATIEKFPALREELSRRISLRDLLARSDMDFKYSLGYIDHESLRFELRDLLGLLGFPLEKFTRLDFKVPYEPIMFGWEGSDSEPIYKELFQRQIEQVTIAIDTLSSTPSERLTDAILQLVSDALAVLATCTAFLPGPGALTAGLSMLFGFGSAGTDFARGELEDDQELAAQHKANTLRGVITELIGAYVGKAVGRMLSKSEKARIRNDVFNRLDSSGRLSDDVAKYLPLKKLQSNAVSQIRKLSKWIAPAAKDSAEINLVVNKKFINHRTANKMRNLARGPEVAQKLMDKTGFTYYAGPTKGYLYKGIVMRGDMRHPYEVFSEGFQLRTPVTDVRQVNGMRGGFGGGKDALDPDGNGISTSAFYKKSGAGAFHYGGAKGGYDYVINGKDLEGFHLYRNHNLAAHPRSRLGFDPLEINYGANIPPSKILGAYDANGVFYPNPNAFADNIASSTPTDIRMKNQIPKVPNRVSKTNTTAIKPG</sequence>
<reference evidence="1 2" key="1">
    <citation type="submission" date="2019-09" db="EMBL/GenBank/DDBJ databases">
        <authorList>
            <person name="Chandra G."/>
            <person name="Truman W A."/>
        </authorList>
    </citation>
    <scope>NUCLEOTIDE SEQUENCE [LARGE SCALE GENOMIC DNA]</scope>
    <source>
        <strain evidence="1">PS712</strain>
    </source>
</reference>
<evidence type="ECO:0000313" key="2">
    <source>
        <dbReference type="Proteomes" id="UP000326018"/>
    </source>
</evidence>
<dbReference type="OrthoDB" id="6732829at2"/>
<name>A0A5E6ZRY8_PSEFL</name>
<gene>
    <name evidence="1" type="ORF">PS712_00144</name>
</gene>
<dbReference type="RefSeq" id="WP_150700477.1">
    <property type="nucleotide sequence ID" value="NZ_CABVIB010000001.1"/>
</dbReference>
<organism evidence="1 2">
    <name type="scientific">Pseudomonas fluorescens</name>
    <dbReference type="NCBI Taxonomy" id="294"/>
    <lineage>
        <taxon>Bacteria</taxon>
        <taxon>Pseudomonadati</taxon>
        <taxon>Pseudomonadota</taxon>
        <taxon>Gammaproteobacteria</taxon>
        <taxon>Pseudomonadales</taxon>
        <taxon>Pseudomonadaceae</taxon>
        <taxon>Pseudomonas</taxon>
    </lineage>
</organism>
<dbReference type="Gene3D" id="3.90.210.10">
    <property type="entry name" value="Heat-Labile Enterotoxin, subunit A"/>
    <property type="match status" value="1"/>
</dbReference>
<protein>
    <submittedName>
        <fullName evidence="1">Uncharacterized protein</fullName>
    </submittedName>
</protein>
<evidence type="ECO:0000313" key="1">
    <source>
        <dbReference type="EMBL" id="VVN66707.1"/>
    </source>
</evidence>
<proteinExistence type="predicted"/>
<dbReference type="EMBL" id="CABVIB010000001">
    <property type="protein sequence ID" value="VVN66707.1"/>
    <property type="molecule type" value="Genomic_DNA"/>
</dbReference>
<dbReference type="Proteomes" id="UP000326018">
    <property type="component" value="Unassembled WGS sequence"/>
</dbReference>